<evidence type="ECO:0000256" key="2">
    <source>
        <dbReference type="ARBA" id="ARBA00023015"/>
    </source>
</evidence>
<dbReference type="PANTHER" id="PTHR30346:SF26">
    <property type="entry name" value="HYDROGEN PEROXIDE-INDUCIBLE GENES ACTIVATOR"/>
    <property type="match status" value="1"/>
</dbReference>
<dbReference type="Gene3D" id="3.40.190.10">
    <property type="entry name" value="Periplasmic binding protein-like II"/>
    <property type="match status" value="2"/>
</dbReference>
<dbReference type="PRINTS" id="PR00039">
    <property type="entry name" value="HTHLYSR"/>
</dbReference>
<dbReference type="EMBL" id="BSFE01000002">
    <property type="protein sequence ID" value="GLK51209.1"/>
    <property type="molecule type" value="Genomic_DNA"/>
</dbReference>
<evidence type="ECO:0000256" key="4">
    <source>
        <dbReference type="ARBA" id="ARBA00023159"/>
    </source>
</evidence>
<dbReference type="RefSeq" id="WP_271185601.1">
    <property type="nucleotide sequence ID" value="NZ_BSFE01000002.1"/>
</dbReference>
<accession>A0A9W6MMU8</accession>
<comment type="similarity">
    <text evidence="1">Belongs to the LysR transcriptional regulatory family.</text>
</comment>
<gene>
    <name evidence="7" type="primary">oxyR</name>
    <name evidence="7" type="ORF">GCM10017621_07170</name>
</gene>
<keyword evidence="5" id="KW-0804">Transcription</keyword>
<keyword evidence="2" id="KW-0805">Transcription regulation</keyword>
<dbReference type="GO" id="GO:0003677">
    <property type="term" value="F:DNA binding"/>
    <property type="evidence" value="ECO:0007669"/>
    <property type="project" value="UniProtKB-KW"/>
</dbReference>
<dbReference type="Pfam" id="PF00126">
    <property type="entry name" value="HTH_1"/>
    <property type="match status" value="1"/>
</dbReference>
<dbReference type="AlphaFoldDB" id="A0A9W6MMU8"/>
<evidence type="ECO:0000256" key="3">
    <source>
        <dbReference type="ARBA" id="ARBA00023125"/>
    </source>
</evidence>
<reference evidence="7" key="2">
    <citation type="submission" date="2023-01" db="EMBL/GenBank/DDBJ databases">
        <authorList>
            <person name="Sun Q."/>
            <person name="Evtushenko L."/>
        </authorList>
    </citation>
    <scope>NUCLEOTIDE SEQUENCE</scope>
    <source>
        <strain evidence="7">VKM B-1513</strain>
    </source>
</reference>
<evidence type="ECO:0000259" key="6">
    <source>
        <dbReference type="PROSITE" id="PS50931"/>
    </source>
</evidence>
<proteinExistence type="inferred from homology"/>
<dbReference type="InterPro" id="IPR036390">
    <property type="entry name" value="WH_DNA-bd_sf"/>
</dbReference>
<sequence>MRPTFRQLEYLVAIDETGRFSSAAHSMHVSQPSLSAQVAEAESHLGFKVFERGRNGAIATPLGRELLTRAREVLQSMSDIKRLAQYGRDGLVGQVRLGVLPTIGPYLLPRCTARLHARYPQLRLSIREESSVVLNQALSDGRMDVVISAPEDHPGCTSAALFHERLWIAVPPDDPLAQTRGPVGLAELSGRAFLTLALGHRLNRLVADLAERSGGHLPADYEGTSLDAIRHMAALGAGVAVLPELYVRCEAERDDSLVFRRIDDPGAERDIALIWRPGSPLSTGFNAVADIMREAAHAALAPRTR</sequence>
<evidence type="ECO:0000256" key="5">
    <source>
        <dbReference type="ARBA" id="ARBA00023163"/>
    </source>
</evidence>
<dbReference type="PANTHER" id="PTHR30346">
    <property type="entry name" value="TRANSCRIPTIONAL DUAL REGULATOR HCAR-RELATED"/>
    <property type="match status" value="1"/>
</dbReference>
<dbReference type="CDD" id="cd08411">
    <property type="entry name" value="PBP2_OxyR"/>
    <property type="match status" value="1"/>
</dbReference>
<dbReference type="PROSITE" id="PS50931">
    <property type="entry name" value="HTH_LYSR"/>
    <property type="match status" value="1"/>
</dbReference>
<dbReference type="Gene3D" id="1.10.10.10">
    <property type="entry name" value="Winged helix-like DNA-binding domain superfamily/Winged helix DNA-binding domain"/>
    <property type="match status" value="1"/>
</dbReference>
<reference evidence="7" key="1">
    <citation type="journal article" date="2014" name="Int. J. Syst. Evol. Microbiol.">
        <title>Complete genome sequence of Corynebacterium casei LMG S-19264T (=DSM 44701T), isolated from a smear-ripened cheese.</title>
        <authorList>
            <consortium name="US DOE Joint Genome Institute (JGI-PGF)"/>
            <person name="Walter F."/>
            <person name="Albersmeier A."/>
            <person name="Kalinowski J."/>
            <person name="Ruckert C."/>
        </authorList>
    </citation>
    <scope>NUCLEOTIDE SEQUENCE</scope>
    <source>
        <strain evidence="7">VKM B-1513</strain>
    </source>
</reference>
<dbReference type="Pfam" id="PF03466">
    <property type="entry name" value="LysR_substrate"/>
    <property type="match status" value="1"/>
</dbReference>
<comment type="caution">
    <text evidence="7">The sequence shown here is derived from an EMBL/GenBank/DDBJ whole genome shotgun (WGS) entry which is preliminary data.</text>
</comment>
<dbReference type="InterPro" id="IPR036388">
    <property type="entry name" value="WH-like_DNA-bd_sf"/>
</dbReference>
<dbReference type="InterPro" id="IPR005119">
    <property type="entry name" value="LysR_subst-bd"/>
</dbReference>
<dbReference type="InterPro" id="IPR000847">
    <property type="entry name" value="LysR_HTH_N"/>
</dbReference>
<evidence type="ECO:0000313" key="7">
    <source>
        <dbReference type="EMBL" id="GLK51209.1"/>
    </source>
</evidence>
<dbReference type="SUPFAM" id="SSF53850">
    <property type="entry name" value="Periplasmic binding protein-like II"/>
    <property type="match status" value="1"/>
</dbReference>
<dbReference type="GO" id="GO:0032993">
    <property type="term" value="C:protein-DNA complex"/>
    <property type="evidence" value="ECO:0007669"/>
    <property type="project" value="TreeGrafter"/>
</dbReference>
<feature type="domain" description="HTH lysR-type" evidence="6">
    <location>
        <begin position="3"/>
        <end position="60"/>
    </location>
</feature>
<name>A0A9W6MMU8_9PROT</name>
<evidence type="ECO:0000256" key="1">
    <source>
        <dbReference type="ARBA" id="ARBA00009437"/>
    </source>
</evidence>
<keyword evidence="4" id="KW-0010">Activator</keyword>
<organism evidence="7 8">
    <name type="scientific">Maricaulis virginensis</name>
    <dbReference type="NCBI Taxonomy" id="144022"/>
    <lineage>
        <taxon>Bacteria</taxon>
        <taxon>Pseudomonadati</taxon>
        <taxon>Pseudomonadota</taxon>
        <taxon>Alphaproteobacteria</taxon>
        <taxon>Maricaulales</taxon>
        <taxon>Maricaulaceae</taxon>
        <taxon>Maricaulis</taxon>
    </lineage>
</organism>
<keyword evidence="8" id="KW-1185">Reference proteome</keyword>
<protein>
    <submittedName>
        <fullName evidence="7">Hyaluronan synthase</fullName>
    </submittedName>
</protein>
<dbReference type="SUPFAM" id="SSF46785">
    <property type="entry name" value="Winged helix' DNA-binding domain"/>
    <property type="match status" value="1"/>
</dbReference>
<dbReference type="GO" id="GO:0003700">
    <property type="term" value="F:DNA-binding transcription factor activity"/>
    <property type="evidence" value="ECO:0007669"/>
    <property type="project" value="InterPro"/>
</dbReference>
<keyword evidence="3" id="KW-0238">DNA-binding</keyword>
<evidence type="ECO:0000313" key="8">
    <source>
        <dbReference type="Proteomes" id="UP001143486"/>
    </source>
</evidence>
<dbReference type="Proteomes" id="UP001143486">
    <property type="component" value="Unassembled WGS sequence"/>
</dbReference>